<feature type="compositionally biased region" description="Basic and acidic residues" evidence="2">
    <location>
        <begin position="25"/>
        <end position="45"/>
    </location>
</feature>
<dbReference type="GO" id="GO:0006816">
    <property type="term" value="P:calcium ion transport"/>
    <property type="evidence" value="ECO:0007669"/>
    <property type="project" value="InterPro"/>
</dbReference>
<protein>
    <submittedName>
        <fullName evidence="4">Uncharacterized protein</fullName>
    </submittedName>
</protein>
<keyword evidence="1" id="KW-0175">Coiled coil</keyword>
<feature type="compositionally biased region" description="Basic and acidic residues" evidence="2">
    <location>
        <begin position="79"/>
        <end position="95"/>
    </location>
</feature>
<evidence type="ECO:0000256" key="3">
    <source>
        <dbReference type="SAM" id="Phobius"/>
    </source>
</evidence>
<sequence length="2388" mass="281852">MEKRNKVVPQDKGELENTIEELLEKEEINEGIRKAPDTDLPKEENKEDWEEEKASQDPQNNADPKYNIEESSEEEPVREDESQNHTKYLNDEDRFDLKKRKSTEKIRKLNQAEKEGDEWKENHNLKKRFSEMTEEEIEELKEQHLKKCKEAREEGAQIKEKERAKLKNKPIMIGDQIIFKTYCKKLGKYKYLTLNGFHLDWREEICDKSILTIESLLVDKSKTFTYQGGLPSQFPPNSEWENKDVQDMYEDVLENVAINCSFIKKATRRPLNKNQKFCLATEAPMILMFSTKLKNVEFSTNEWEITRIKESDVKAGVYPNTSYYLSTLYHNKFISLGKYDHSLTHEEEDKAIIELETINKNNQENEDEAHKQINQYKSFCIFDEESQCINISQNYFDEPLHDPKEECRINVMKYDSLSRIPFKNYFKIEYFPTQSRIKFQTEFKYFNQLFNQYSEKYFGYEDGKLTLVDYEYFFEVELDGRDENGLIWNNPFRIKIPNSDKYLRSIPSIQKGVNELVVTKCDFQDQNSFYFYLQHIQPPSTSAFRIFNCRYFRKDSFKSFERIAKREMENFNPDDLIQLYKGIKSSLHWSFEMFTSKEHTKENIQYCKSMCSNGYINIKETSFLSQFWNLWKKEFRILKQIRQELIRRKEKLSRIDICSELDYYAHCEYMLAFCCSESKYQISSILKLAKHIVTDQEECAELNNDSRQECFNIRKLLMLTTIVNMTYRDGFIRSKSKSINVYEVESFLPFIQYELTKTNDKLTKENDSEINKENEKCNFSLLLGIVSNKFRDQNVIWSYDGLNYAVIEYLGDYLLDHIRDIKDLDFTEMNKASLSYKKKKCEDQDFCELMFYEGRKEAAIMSYNQNNSLLKLVKIVIYSFTFKDGNNDADLITKWNKLISQGYSDNELCSHIKGLLVILFSNINFPSQNCESSLKIDEGDLNKIIDCNLETLSSFNASDSAEDCFLLCEILGLIICMLQSSECQQFILTKLKQKGSLKSIIKLLSSLSEIFILPKPHAFDETEGMQYYSGRLIEANQRATNDIFHDVDVVIDSYKREIIYKIFKTLNIIFEINNKEENQKMSCKSFPFISEIMSDSSSEEYLELIKTLQKVIIKWLNFDFELEASLEIFDLIGKLDLNCQNLPQQYDENRQQNQYLSRLSLSCLPFFNLSKREHESLVIPFLKEIHKIQNNFTNPEEFSLTEEDLHKQHIKGIYTIITFLVKVNGLLDFTGDVDLNCIKAANRYVSSCYECIIEAVQYSSIAKAVWKFNGFFFTILWQNKFCNDLHLEMIKQILIRSEFEQFNLDSLDLLRKIDLKREILIEKEGKIIFEEIDLQKENDGINEERKMFEKSEKFLEYFIQIITKNSLCGAAEEIKPIANKNSDPYCKYFSVGSIIDIGNEKINSKLMRTMIDQFINDCQSPDIKKSRECTRKFQLLINKFFSRLDDLAPLFDTKSFIYHILKMLNEILDNQQIMMNSEIKYIFCTKHATNTLFSLIIKEYNYTECASRVRQFAYELLIKIMKASTSEARKSFRRWTYINDNERRLFNRINRICEQFSDFFLNEKLALMTGANLEKTDFGELLFSLEWLAILCDNNCHWQENLKKQDFSSQNESIVHAVVNLMRTSVLRLNHEYVIDLLRVIVKFITASVNGRNEFLTNQYADSNVVRYSMEILQNGFSEEEVKFLTKVQKDSCFKIMSNEIEEYQKPIDLQRFQKYNLLKQEVLCMLNLLLLPTTKHHIQNQDNYAIVNNLMVLNYVQFRICYGQIYSSKLSNSESELAKIYNINLGFQCYYLINKIWNNNGQPDSNCVQKFDTEGLSEKYWRLLTSLYFCLTNYKNKYGIISSIRYQPFEENQNLVAESTDFFDSYSSNIEIVMENGKLITRHFEILPCFLSFTQTEKDNFWLEANLDNSKTTVASFMEFANDKIEELFIQQKVQGYWICPRDVTKKNNWLTDVGRFLVLAVNFILFFGLEVNDGKTLDNPQLFGLASKLTRLLLYILGSINLAFFFYMTIIQGIIVLKLQEKRAIKESEENKKKGKCFHYLKVFWYTIRNKEETLQARSIWCILLCLGFSVAGVFIDFFWFSFTMSYLIIFSPHILEVTNAVWNPKKRILSTVALSAIILYWFAIVAFVYFGNDFNGVVKDSNIALVNCLIVIFDSWYKFGLGAFLADNGRSAIMEEDAGENLYKPKGPRIWYDFFFYFFVPTLLLNILSGIIIDNFGERRSNSDTIRQRQNDQCFVCGKLSSDLPDFVQHCRFKHNIWDYMYYIGYLKAMLESERTDYRDIHVHACLEQNKNDWFPAYRDFVKEKAKKKKSTDILGDAIQDSKDKEDQYQMDSEESDIDEGVKEIRELRKEIIVNEKRIEEKIEQQMSEMKSILKEILPKQNFTK</sequence>
<keyword evidence="5" id="KW-1185">Reference proteome</keyword>
<organism evidence="4 5">
    <name type="scientific">Euplotes crassus</name>
    <dbReference type="NCBI Taxonomy" id="5936"/>
    <lineage>
        <taxon>Eukaryota</taxon>
        <taxon>Sar</taxon>
        <taxon>Alveolata</taxon>
        <taxon>Ciliophora</taxon>
        <taxon>Intramacronucleata</taxon>
        <taxon>Spirotrichea</taxon>
        <taxon>Hypotrichia</taxon>
        <taxon>Euplotida</taxon>
        <taxon>Euplotidae</taxon>
        <taxon>Moneuplotes</taxon>
    </lineage>
</organism>
<proteinExistence type="predicted"/>
<feature type="transmembrane region" description="Helical" evidence="3">
    <location>
        <begin position="2111"/>
        <end position="2134"/>
    </location>
</feature>
<accession>A0AAD1Y5B6</accession>
<comment type="caution">
    <text evidence="4">The sequence shown here is derived from an EMBL/GenBank/DDBJ whole genome shotgun (WGS) entry which is preliminary data.</text>
</comment>
<keyword evidence="3" id="KW-0472">Membrane</keyword>
<dbReference type="Gene3D" id="1.10.287.70">
    <property type="match status" value="1"/>
</dbReference>
<feature type="compositionally biased region" description="Basic and acidic residues" evidence="2">
    <location>
        <begin position="1"/>
        <end position="15"/>
    </location>
</feature>
<evidence type="ECO:0000256" key="2">
    <source>
        <dbReference type="SAM" id="MobiDB-lite"/>
    </source>
</evidence>
<keyword evidence="3" id="KW-0812">Transmembrane</keyword>
<feature type="transmembrane region" description="Helical" evidence="3">
    <location>
        <begin position="1994"/>
        <end position="2019"/>
    </location>
</feature>
<feature type="coiled-coil region" evidence="1">
    <location>
        <begin position="130"/>
        <end position="161"/>
    </location>
</feature>
<feature type="transmembrane region" description="Helical" evidence="3">
    <location>
        <begin position="2197"/>
        <end position="2216"/>
    </location>
</feature>
<keyword evidence="3" id="KW-1133">Transmembrane helix</keyword>
<dbReference type="PANTHER" id="PTHR13715">
    <property type="entry name" value="RYANODINE RECEPTOR AND IP3 RECEPTOR"/>
    <property type="match status" value="1"/>
</dbReference>
<evidence type="ECO:0000313" key="5">
    <source>
        <dbReference type="Proteomes" id="UP001295684"/>
    </source>
</evidence>
<dbReference type="InterPro" id="IPR015925">
    <property type="entry name" value="Ryanodine_IP3_receptor"/>
</dbReference>
<dbReference type="PANTHER" id="PTHR13715:SF99">
    <property type="entry name" value="INOSITOL 1,4,5-TRISPHOSPHATE RECEPTOR-LIKE PROTEIN A"/>
    <property type="match status" value="1"/>
</dbReference>
<dbReference type="Proteomes" id="UP001295684">
    <property type="component" value="Unassembled WGS sequence"/>
</dbReference>
<reference evidence="4" key="1">
    <citation type="submission" date="2023-07" db="EMBL/GenBank/DDBJ databases">
        <authorList>
            <consortium name="AG Swart"/>
            <person name="Singh M."/>
            <person name="Singh A."/>
            <person name="Seah K."/>
            <person name="Emmerich C."/>
        </authorList>
    </citation>
    <scope>NUCLEOTIDE SEQUENCE</scope>
    <source>
        <strain evidence="4">DP1</strain>
    </source>
</reference>
<feature type="region of interest" description="Disordered" evidence="2">
    <location>
        <begin position="1"/>
        <end position="95"/>
    </location>
</feature>
<gene>
    <name evidence="4" type="ORF">ECRASSUSDP1_LOCUS25672</name>
</gene>
<feature type="transmembrane region" description="Helical" evidence="3">
    <location>
        <begin position="2062"/>
        <end position="2091"/>
    </location>
</feature>
<evidence type="ECO:0000256" key="1">
    <source>
        <dbReference type="SAM" id="Coils"/>
    </source>
</evidence>
<feature type="transmembrane region" description="Helical" evidence="3">
    <location>
        <begin position="2146"/>
        <end position="2169"/>
    </location>
</feature>
<feature type="region of interest" description="Disordered" evidence="2">
    <location>
        <begin position="2316"/>
        <end position="2340"/>
    </location>
</feature>
<dbReference type="EMBL" id="CAMPGE010026462">
    <property type="protein sequence ID" value="CAI2384151.1"/>
    <property type="molecule type" value="Genomic_DNA"/>
</dbReference>
<evidence type="ECO:0000313" key="4">
    <source>
        <dbReference type="EMBL" id="CAI2384151.1"/>
    </source>
</evidence>
<name>A0AAD1Y5B6_EUPCR</name>